<evidence type="ECO:0000256" key="7">
    <source>
        <dbReference type="ARBA" id="ARBA00023136"/>
    </source>
</evidence>
<sequence>MFGIGETELVLIVLFAFMIFGPDKLPGMGRTLGRALRQFKNAQEGFTEVVQTNIVDPAAEAMSDTPKRPNRKRHEEYDEDSDLELPEGEEAERPRRTETFAERKKRLAEEKAAREAAEKEAASAAEAAPADEDADRDDSASSADQNTPAGEAANDPQPTPAPSKPTVNDLYTMKRPSRPAASAGSAEVSLDASREASEAHSAERRAVEGDLGAAGAAAATTDEKEA</sequence>
<comment type="function">
    <text evidence="8">Part of the twin-arginine translocation (Tat) system that transports large folded proteins containing a characteristic twin-arginine motif in their signal peptide across the thylakoid membrane. Involved in delta pH-dependent protein transport required for chloroplast development, especially thylakoid membrane formation. TATC and TATB mediate precursor recognition, whereas TATA facilitates translocation.</text>
</comment>
<comment type="subunit">
    <text evidence="9">The Tat system comprises two distinct complexes: a TatABC complex, containing multiple copies of TatA, TatB and TatC subunits, and a separate TatA complex, containing only TatA subunits. Substrates initially bind to the TatABC complex, which probably triggers association of the separate TatA complex to form the active translocon.</text>
</comment>
<evidence type="ECO:0000256" key="5">
    <source>
        <dbReference type="ARBA" id="ARBA00022989"/>
    </source>
</evidence>
<keyword evidence="12" id="KW-1185">Reference proteome</keyword>
<dbReference type="Proteomes" id="UP001529256">
    <property type="component" value="Unassembled WGS sequence"/>
</dbReference>
<feature type="compositionally biased region" description="Acidic residues" evidence="10">
    <location>
        <begin position="77"/>
        <end position="90"/>
    </location>
</feature>
<keyword evidence="6 9" id="KW-0811">Translocation</keyword>
<protein>
    <recommendedName>
        <fullName evidence="9">Sec-independent protein translocase protein TatA</fullName>
    </recommendedName>
</protein>
<evidence type="ECO:0000256" key="2">
    <source>
        <dbReference type="ARBA" id="ARBA00022448"/>
    </source>
</evidence>
<comment type="similarity">
    <text evidence="9">Belongs to the TatA/E family.</text>
</comment>
<dbReference type="Gene3D" id="1.20.5.3310">
    <property type="match status" value="1"/>
</dbReference>
<dbReference type="InterPro" id="IPR003369">
    <property type="entry name" value="TatA/B/E"/>
</dbReference>
<keyword evidence="5 9" id="KW-1133">Transmembrane helix</keyword>
<dbReference type="InterPro" id="IPR006312">
    <property type="entry name" value="TatA/E"/>
</dbReference>
<reference evidence="12" key="1">
    <citation type="submission" date="2023-06" db="EMBL/GenBank/DDBJ databases">
        <title>Identification and characterization of horizontal gene transfer across gut microbiota members of farm animals based on homology search.</title>
        <authorList>
            <person name="Zeman M."/>
            <person name="Kubasova T."/>
            <person name="Jahodarova E."/>
            <person name="Nykrynova M."/>
            <person name="Rychlik I."/>
        </authorList>
    </citation>
    <scope>NUCLEOTIDE SEQUENCE [LARGE SCALE GENOMIC DNA]</scope>
    <source>
        <strain evidence="12">153_Feed</strain>
    </source>
</reference>
<organism evidence="11 12">
    <name type="scientific">Thermophilibacter provencensis</name>
    <dbReference type="NCBI Taxonomy" id="1852386"/>
    <lineage>
        <taxon>Bacteria</taxon>
        <taxon>Bacillati</taxon>
        <taxon>Actinomycetota</taxon>
        <taxon>Coriobacteriia</taxon>
        <taxon>Coriobacteriales</taxon>
        <taxon>Atopobiaceae</taxon>
        <taxon>Thermophilibacter</taxon>
    </lineage>
</organism>
<dbReference type="EMBL" id="JAUDEA010000001">
    <property type="protein sequence ID" value="MDM8270295.1"/>
    <property type="molecule type" value="Genomic_DNA"/>
</dbReference>
<keyword evidence="9" id="KW-1003">Cell membrane</keyword>
<evidence type="ECO:0000256" key="3">
    <source>
        <dbReference type="ARBA" id="ARBA00022692"/>
    </source>
</evidence>
<evidence type="ECO:0000256" key="10">
    <source>
        <dbReference type="SAM" id="MobiDB-lite"/>
    </source>
</evidence>
<feature type="compositionally biased region" description="Basic and acidic residues" evidence="10">
    <location>
        <begin position="91"/>
        <end position="121"/>
    </location>
</feature>
<reference evidence="11 12" key="3">
    <citation type="submission" date="2023-06" db="EMBL/GenBank/DDBJ databases">
        <authorList>
            <person name="Zeman M."/>
            <person name="Kubasova T."/>
            <person name="Jahodarova E."/>
            <person name="Nykrynova M."/>
            <person name="Rychlik I."/>
        </authorList>
    </citation>
    <scope>NUCLEOTIDE SEQUENCE [LARGE SCALE GENOMIC DNA]</scope>
    <source>
        <strain evidence="11 12">153_Feed</strain>
    </source>
</reference>
<feature type="compositionally biased region" description="Basic and acidic residues" evidence="10">
    <location>
        <begin position="192"/>
        <end position="208"/>
    </location>
</feature>
<dbReference type="PANTHER" id="PTHR33162">
    <property type="entry name" value="SEC-INDEPENDENT PROTEIN TRANSLOCASE PROTEIN TATA, CHLOROPLASTIC"/>
    <property type="match status" value="1"/>
</dbReference>
<accession>A0ABT7V107</accession>
<reference evidence="11 12" key="2">
    <citation type="submission" date="2023-06" db="EMBL/GenBank/DDBJ databases">
        <title>Identification and characterization of horizontal gene transfer across gut microbiota members of farm animals based on homology search.</title>
        <authorList>
            <person name="Schwarzerova J."/>
            <person name="Nykrynova M."/>
            <person name="Jureckova K."/>
            <person name="Cejkova D."/>
            <person name="Rychlik I."/>
        </authorList>
    </citation>
    <scope>NUCLEOTIDE SEQUENCE [LARGE SCALE GENOMIC DNA]</scope>
    <source>
        <strain evidence="11 12">153_Feed</strain>
    </source>
</reference>
<evidence type="ECO:0000256" key="8">
    <source>
        <dbReference type="ARBA" id="ARBA00025340"/>
    </source>
</evidence>
<dbReference type="HAMAP" id="MF_00236">
    <property type="entry name" value="TatA_E"/>
    <property type="match status" value="1"/>
</dbReference>
<evidence type="ECO:0000256" key="4">
    <source>
        <dbReference type="ARBA" id="ARBA00022927"/>
    </source>
</evidence>
<gene>
    <name evidence="9" type="primary">tatA</name>
    <name evidence="11" type="ORF">QUW25_01135</name>
</gene>
<feature type="region of interest" description="Disordered" evidence="10">
    <location>
        <begin position="55"/>
        <end position="226"/>
    </location>
</feature>
<keyword evidence="3 9" id="KW-0812">Transmembrane</keyword>
<dbReference type="PRINTS" id="PR01506">
    <property type="entry name" value="TATBPROTEIN"/>
</dbReference>
<comment type="function">
    <text evidence="9">Part of the twin-arginine translocation (Tat) system that transports large folded proteins containing a characteristic twin-arginine motif in their signal peptide across membranes. TatA could form the protein-conducting channel of the Tat system.</text>
</comment>
<evidence type="ECO:0000256" key="6">
    <source>
        <dbReference type="ARBA" id="ARBA00023010"/>
    </source>
</evidence>
<evidence type="ECO:0000313" key="12">
    <source>
        <dbReference type="Proteomes" id="UP001529256"/>
    </source>
</evidence>
<evidence type="ECO:0000256" key="9">
    <source>
        <dbReference type="HAMAP-Rule" id="MF_00236"/>
    </source>
</evidence>
<keyword evidence="4 9" id="KW-0653">Protein transport</keyword>
<comment type="caution">
    <text evidence="11">The sequence shown here is derived from an EMBL/GenBank/DDBJ whole genome shotgun (WGS) entry which is preliminary data.</text>
</comment>
<evidence type="ECO:0000256" key="1">
    <source>
        <dbReference type="ARBA" id="ARBA00004167"/>
    </source>
</evidence>
<keyword evidence="2 9" id="KW-0813">Transport</keyword>
<dbReference type="Pfam" id="PF02416">
    <property type="entry name" value="TatA_B_E"/>
    <property type="match status" value="1"/>
</dbReference>
<comment type="subcellular location">
    <subcellularLocation>
        <location evidence="9">Cell membrane</location>
        <topology evidence="9">Single-pass membrane protein</topology>
    </subcellularLocation>
    <subcellularLocation>
        <location evidence="1">Membrane</location>
        <topology evidence="1">Single-pass membrane protein</topology>
    </subcellularLocation>
</comment>
<name>A0ABT7V107_9ACTN</name>
<evidence type="ECO:0000313" key="11">
    <source>
        <dbReference type="EMBL" id="MDM8270295.1"/>
    </source>
</evidence>
<proteinExistence type="inferred from homology"/>
<dbReference type="PANTHER" id="PTHR33162:SF1">
    <property type="entry name" value="SEC-INDEPENDENT PROTEIN TRANSLOCASE PROTEIN TATA, CHLOROPLASTIC"/>
    <property type="match status" value="1"/>
</dbReference>
<keyword evidence="7 9" id="KW-0472">Membrane</keyword>
<dbReference type="RefSeq" id="WP_289510397.1">
    <property type="nucleotide sequence ID" value="NZ_JAUDEA010000001.1"/>
</dbReference>